<dbReference type="InterPro" id="IPR002817">
    <property type="entry name" value="ThiC/BzaA/B"/>
</dbReference>
<reference evidence="10 11" key="1">
    <citation type="journal article" date="2015" name="Appl. Environ. Microbiol.">
        <title>Nanoarchaeota, Their Sulfolobales Host, and Nanoarchaeota Virus Distribution across Yellowstone National Park Hot Springs.</title>
        <authorList>
            <person name="Munson-McGee J.H."/>
            <person name="Field E.K."/>
            <person name="Bateson M."/>
            <person name="Rooney C."/>
            <person name="Stepanauskas R."/>
            <person name="Young M.J."/>
        </authorList>
    </citation>
    <scope>NUCLEOTIDE SEQUENCE [LARGE SCALE GENOMIC DNA]</scope>
    <source>
        <strain evidence="10">SCGC AC-742_N10</strain>
    </source>
</reference>
<dbReference type="GO" id="GO:0051539">
    <property type="term" value="F:4 iron, 4 sulfur cluster binding"/>
    <property type="evidence" value="ECO:0007669"/>
    <property type="project" value="UniProtKB-KW"/>
</dbReference>
<comment type="cofactor">
    <cofactor evidence="1">
        <name>[4Fe-4S] cluster</name>
        <dbReference type="ChEBI" id="CHEBI:49883"/>
    </cofactor>
</comment>
<evidence type="ECO:0000256" key="2">
    <source>
        <dbReference type="ARBA" id="ARBA00022485"/>
    </source>
</evidence>
<evidence type="ECO:0000313" key="11">
    <source>
        <dbReference type="Proteomes" id="UP000245638"/>
    </source>
</evidence>
<dbReference type="GO" id="GO:0009228">
    <property type="term" value="P:thiamine biosynthetic process"/>
    <property type="evidence" value="ECO:0007669"/>
    <property type="project" value="UniProtKB-UniRule"/>
</dbReference>
<dbReference type="PANTHER" id="PTHR30557">
    <property type="entry name" value="THIAMINE BIOSYNTHESIS PROTEIN THIC"/>
    <property type="match status" value="1"/>
</dbReference>
<evidence type="ECO:0000313" key="10">
    <source>
        <dbReference type="EMBL" id="PVU75846.1"/>
    </source>
</evidence>
<dbReference type="SFLD" id="SFLDF00407">
    <property type="entry name" value="phosphomethylpyrimidine_syntha"/>
    <property type="match status" value="1"/>
</dbReference>
<keyword evidence="8" id="KW-0456">Lyase</keyword>
<evidence type="ECO:0000256" key="7">
    <source>
        <dbReference type="ARBA" id="ARBA00023014"/>
    </source>
</evidence>
<organism evidence="10 11">
    <name type="scientific">Acidianus hospitalis</name>
    <dbReference type="NCBI Taxonomy" id="563177"/>
    <lineage>
        <taxon>Archaea</taxon>
        <taxon>Thermoproteota</taxon>
        <taxon>Thermoprotei</taxon>
        <taxon>Sulfolobales</taxon>
        <taxon>Sulfolobaceae</taxon>
        <taxon>Acidianus</taxon>
    </lineage>
</organism>
<accession>A0A2T9X6Y1</accession>
<dbReference type="GO" id="GO:0070284">
    <property type="term" value="F:phosphomethylpyrimidine synthase activity"/>
    <property type="evidence" value="ECO:0007669"/>
    <property type="project" value="UniProtKB-EC"/>
</dbReference>
<dbReference type="EMBL" id="QEFD01000129">
    <property type="protein sequence ID" value="PVU75846.1"/>
    <property type="molecule type" value="Genomic_DNA"/>
</dbReference>
<dbReference type="PANTHER" id="PTHR30557:SF1">
    <property type="entry name" value="PHOSPHOMETHYLPYRIMIDINE SYNTHASE, CHLOROPLASTIC"/>
    <property type="match status" value="1"/>
</dbReference>
<proteinExistence type="predicted"/>
<dbReference type="GO" id="GO:0046872">
    <property type="term" value="F:metal ion binding"/>
    <property type="evidence" value="ECO:0007669"/>
    <property type="project" value="UniProtKB-KW"/>
</dbReference>
<dbReference type="Pfam" id="PF01964">
    <property type="entry name" value="ThiC_Rad_SAM"/>
    <property type="match status" value="1"/>
</dbReference>
<evidence type="ECO:0000256" key="8">
    <source>
        <dbReference type="ARBA" id="ARBA00023239"/>
    </source>
</evidence>
<gene>
    <name evidence="10" type="ORF">DDW13_04330</name>
</gene>
<dbReference type="SFLD" id="SFLDG01114">
    <property type="entry name" value="phosphomethylpyrimidine_syntha"/>
    <property type="match status" value="1"/>
</dbReference>
<keyword evidence="5" id="KW-0862">Zinc</keyword>
<evidence type="ECO:0000256" key="6">
    <source>
        <dbReference type="ARBA" id="ARBA00023004"/>
    </source>
</evidence>
<keyword evidence="7" id="KW-0411">Iron-sulfur</keyword>
<dbReference type="Proteomes" id="UP000245638">
    <property type="component" value="Unassembled WGS sequence"/>
</dbReference>
<name>A0A2T9X6Y1_9CREN</name>
<dbReference type="NCBIfam" id="TIGR00190">
    <property type="entry name" value="thiC"/>
    <property type="match status" value="1"/>
</dbReference>
<dbReference type="AlphaFoldDB" id="A0A2T9X6Y1"/>
<dbReference type="SFLD" id="SFLDS00113">
    <property type="entry name" value="Radical_SAM_Phosphomethylpyrim"/>
    <property type="match status" value="1"/>
</dbReference>
<dbReference type="Gene3D" id="3.20.20.540">
    <property type="entry name" value="Radical SAM ThiC family, central domain"/>
    <property type="match status" value="1"/>
</dbReference>
<sequence>METQITEAKSGNVTEEMKIIAKLEGESPEKIRDRVAKGKVVIFKNIVRQNLERYTAIGEGLFTKVNVNLGASTDHYDENEELEKVEIANKFGADTIMDLTDGGDIDGMRRKVLAKAKMPVGTVPIYQLYYEMVTKRKYVIDFTEDDLFNVIEKHFKDGVDFVTVHTGVTLDLAKKAAEQKRTAGIVSRGGTILAAWEIYNEKENPLYANFDYLLELAKEYDVVLSLGDALRPGGIDDAHDELHVGELLVNARLAKKAIEKGVQVMIEGPGHMPLDQIEMDIKLEKQLTGGVPYYVLGILPTDIAAGYDHIAGAIGGALAAAYGADMLCYLTPAEHLSLPTPEQVKDGLIAFKIAAHTGDIIKLGEKARKLDTEMSKARASLNWQKMFSLTFDEERARRIYRQYKKFEAGSCTMCGDLCVYLVLPRALNKKKYANQKASTENR</sequence>
<evidence type="ECO:0000256" key="3">
    <source>
        <dbReference type="ARBA" id="ARBA00022691"/>
    </source>
</evidence>
<evidence type="ECO:0000256" key="5">
    <source>
        <dbReference type="ARBA" id="ARBA00022833"/>
    </source>
</evidence>
<comment type="caution">
    <text evidence="10">The sequence shown here is derived from an EMBL/GenBank/DDBJ whole genome shotgun (WGS) entry which is preliminary data.</text>
</comment>
<dbReference type="NCBIfam" id="NF009895">
    <property type="entry name" value="PRK13352.1"/>
    <property type="match status" value="1"/>
</dbReference>
<keyword evidence="4" id="KW-0479">Metal-binding</keyword>
<evidence type="ECO:0000256" key="1">
    <source>
        <dbReference type="ARBA" id="ARBA00001966"/>
    </source>
</evidence>
<dbReference type="Gene3D" id="6.10.250.620">
    <property type="match status" value="1"/>
</dbReference>
<evidence type="ECO:0000256" key="4">
    <source>
        <dbReference type="ARBA" id="ARBA00022723"/>
    </source>
</evidence>
<dbReference type="InterPro" id="IPR038521">
    <property type="entry name" value="ThiC/Bza_core_dom"/>
</dbReference>
<dbReference type="EC" id="4.1.99.17" evidence="9"/>
<keyword evidence="3" id="KW-0949">S-adenosyl-L-methionine</keyword>
<keyword evidence="6" id="KW-0408">Iron</keyword>
<evidence type="ECO:0000256" key="9">
    <source>
        <dbReference type="NCBIfam" id="TIGR00190"/>
    </source>
</evidence>
<keyword evidence="2" id="KW-0004">4Fe-4S</keyword>
<protein>
    <recommendedName>
        <fullName evidence="9">Phosphomethylpyrimidine synthase</fullName>
        <ecNumber evidence="9">4.1.99.17</ecNumber>
    </recommendedName>
</protein>